<dbReference type="CDD" id="cd06559">
    <property type="entry name" value="Endonuclease_V"/>
    <property type="match status" value="1"/>
</dbReference>
<dbReference type="InterPro" id="IPR007581">
    <property type="entry name" value="Endonuclease-V"/>
</dbReference>
<name>A0ABY2FIG1_9ACTN</name>
<feature type="region of interest" description="Disordered" evidence="6">
    <location>
        <begin position="205"/>
        <end position="225"/>
    </location>
</feature>
<protein>
    <submittedName>
        <fullName evidence="7">Endonuclease V</fullName>
    </submittedName>
</protein>
<keyword evidence="3" id="KW-0540">Nuclease</keyword>
<gene>
    <name evidence="7" type="ORF">EV137_0165</name>
</gene>
<evidence type="ECO:0000256" key="4">
    <source>
        <dbReference type="ARBA" id="ARBA00022759"/>
    </source>
</evidence>
<dbReference type="Pfam" id="PF04493">
    <property type="entry name" value="Endonuclease_5"/>
    <property type="match status" value="1"/>
</dbReference>
<dbReference type="RefSeq" id="WP_134125812.1">
    <property type="nucleotide sequence ID" value="NZ_SODU01000001.1"/>
</dbReference>
<proteinExistence type="predicted"/>
<evidence type="ECO:0000256" key="3">
    <source>
        <dbReference type="ARBA" id="ARBA00022722"/>
    </source>
</evidence>
<dbReference type="Proteomes" id="UP000295060">
    <property type="component" value="Unassembled WGS sequence"/>
</dbReference>
<dbReference type="EMBL" id="SODU01000001">
    <property type="protein sequence ID" value="TDW92897.1"/>
    <property type="molecule type" value="Genomic_DNA"/>
</dbReference>
<keyword evidence="8" id="KW-1185">Reference proteome</keyword>
<keyword evidence="5" id="KW-0378">Hydrolase</keyword>
<accession>A0ABY2FIG1</accession>
<keyword evidence="2" id="KW-0963">Cytoplasm</keyword>
<sequence>MTWPTEPAELIARQQELVRTQPELWAPPERFLIGGVWTCFPRGLVGPGSATDRAWTSAVVLDGRQVVAMELVTDHASGPYLPGLLALRLGPLWNDVVRRLHPRPDVLLVDATGRDHPRQAGLALQLGAVLDLPTVGVTHRPLTASGDWPADERGGTSPLTIGTDQVATWLRTRKGTRPLVVHPGWRTDLPMAIRIVSASLAGHRTPEPLREARRLSRRARESENL</sequence>
<dbReference type="Gene3D" id="3.30.2170.10">
    <property type="entry name" value="archaeoglobus fulgidus dsm 4304 superfamily"/>
    <property type="match status" value="1"/>
</dbReference>
<dbReference type="PANTHER" id="PTHR28511:SF1">
    <property type="entry name" value="ENDONUCLEASE V"/>
    <property type="match status" value="1"/>
</dbReference>
<evidence type="ECO:0000256" key="5">
    <source>
        <dbReference type="ARBA" id="ARBA00022801"/>
    </source>
</evidence>
<comment type="subcellular location">
    <subcellularLocation>
        <location evidence="1">Cytoplasm</location>
    </subcellularLocation>
</comment>
<keyword evidence="4 7" id="KW-0255">Endonuclease</keyword>
<evidence type="ECO:0000256" key="1">
    <source>
        <dbReference type="ARBA" id="ARBA00004496"/>
    </source>
</evidence>
<reference evidence="7 8" key="1">
    <citation type="submission" date="2019-03" db="EMBL/GenBank/DDBJ databases">
        <title>Genomic Encyclopedia of Type Strains, Phase III (KMG-III): the genomes of soil and plant-associated and newly described type strains.</title>
        <authorList>
            <person name="Whitman W."/>
        </authorList>
    </citation>
    <scope>NUCLEOTIDE SEQUENCE [LARGE SCALE GENOMIC DNA]</scope>
    <source>
        <strain evidence="7 8">VKMAc-2574</strain>
    </source>
</reference>
<dbReference type="PANTHER" id="PTHR28511">
    <property type="entry name" value="ENDONUCLEASE V"/>
    <property type="match status" value="1"/>
</dbReference>
<comment type="caution">
    <text evidence="7">The sequence shown here is derived from an EMBL/GenBank/DDBJ whole genome shotgun (WGS) entry which is preliminary data.</text>
</comment>
<evidence type="ECO:0000313" key="7">
    <source>
        <dbReference type="EMBL" id="TDW92897.1"/>
    </source>
</evidence>
<organism evidence="7 8">
    <name type="scientific">Kribbella pratensis</name>
    <dbReference type="NCBI Taxonomy" id="2512112"/>
    <lineage>
        <taxon>Bacteria</taxon>
        <taxon>Bacillati</taxon>
        <taxon>Actinomycetota</taxon>
        <taxon>Actinomycetes</taxon>
        <taxon>Propionibacteriales</taxon>
        <taxon>Kribbellaceae</taxon>
        <taxon>Kribbella</taxon>
    </lineage>
</organism>
<evidence type="ECO:0000256" key="2">
    <source>
        <dbReference type="ARBA" id="ARBA00022490"/>
    </source>
</evidence>
<evidence type="ECO:0000256" key="6">
    <source>
        <dbReference type="SAM" id="MobiDB-lite"/>
    </source>
</evidence>
<evidence type="ECO:0000313" key="8">
    <source>
        <dbReference type="Proteomes" id="UP000295060"/>
    </source>
</evidence>
<dbReference type="GO" id="GO:0004519">
    <property type="term" value="F:endonuclease activity"/>
    <property type="evidence" value="ECO:0007669"/>
    <property type="project" value="UniProtKB-KW"/>
</dbReference>